<dbReference type="InterPro" id="IPR015847">
    <property type="entry name" value="ExoRNase_PH_dom2"/>
</dbReference>
<evidence type="ECO:0000256" key="1">
    <source>
        <dbReference type="ARBA" id="ARBA00004496"/>
    </source>
</evidence>
<evidence type="ECO:0000256" key="2">
    <source>
        <dbReference type="ARBA" id="ARBA00022490"/>
    </source>
</evidence>
<keyword evidence="9" id="KW-1185">Reference proteome</keyword>
<evidence type="ECO:0000259" key="6">
    <source>
        <dbReference type="Pfam" id="PF03725"/>
    </source>
</evidence>
<dbReference type="AlphaFoldDB" id="A0A348B129"/>
<dbReference type="InterPro" id="IPR001247">
    <property type="entry name" value="ExoRNase_PH_dom1"/>
</dbReference>
<dbReference type="Proteomes" id="UP000616143">
    <property type="component" value="Unassembled WGS sequence"/>
</dbReference>
<comment type="function">
    <text evidence="4">Non-catalytic component of the exosome, which is a complex involved in RNA degradation. Contributes to the structuring of the Rrp41 active site.</text>
</comment>
<dbReference type="HAMAP" id="MF_00622">
    <property type="entry name" value="Exosome_Rrp42"/>
    <property type="match status" value="1"/>
</dbReference>
<dbReference type="InterPro" id="IPR036345">
    <property type="entry name" value="ExoRNase_PH_dom2_sf"/>
</dbReference>
<dbReference type="OrthoDB" id="30932at2157"/>
<keyword evidence="7" id="KW-0378">Hydrolase</keyword>
<reference evidence="8" key="1">
    <citation type="journal article" date="2014" name="Int. J. Syst. Evol. Microbiol.">
        <title>Complete genome sequence of Corynebacterium casei LMG S-19264T (=DSM 44701T), isolated from a smear-ripened cheese.</title>
        <authorList>
            <consortium name="US DOE Joint Genome Institute (JGI-PGF)"/>
            <person name="Walter F."/>
            <person name="Albersmeier A."/>
            <person name="Kalinowski J."/>
            <person name="Ruckert C."/>
        </authorList>
    </citation>
    <scope>NUCLEOTIDE SEQUENCE</scope>
    <source>
        <strain evidence="8">JCM 31740</strain>
    </source>
</reference>
<dbReference type="SUPFAM" id="SSF55666">
    <property type="entry name" value="Ribonuclease PH domain 2-like"/>
    <property type="match status" value="1"/>
</dbReference>
<evidence type="ECO:0000313" key="8">
    <source>
        <dbReference type="EMBL" id="GGT91175.1"/>
    </source>
</evidence>
<name>A0A348B129_9CREN</name>
<sequence>MSLTPSNYNIIPLIKRESIVSILEKGNRTDGRKFTDYRSLSITQGYAKKAEGSAMVRLGDTAVLAGVKVKEDVPFPDTPDQGNFIVNVELLPLAYETFEPGPPDENAVELSRVVDRGLRDSKAVDLKGLCLVPGKKVWTVWIDIDVLDYGGNVLDASMLAAVAALYDARLPKVEVNGDEVKVVKDEKGNRVPMNYPVVSVSVAKLDRFLLVDPDLEEESMAEARLSISYLEDGKIVGMQKFGNGTLSVQELDTVEGLARTSSQRLFEELKKVIASPEGGVSQ</sequence>
<dbReference type="GO" id="GO:0000177">
    <property type="term" value="C:cytoplasmic exosome (RNase complex)"/>
    <property type="evidence" value="ECO:0007669"/>
    <property type="project" value="TreeGrafter"/>
</dbReference>
<dbReference type="KEGG" id="sacd:HS1genome_0270"/>
<dbReference type="GeneID" id="38665769"/>
<dbReference type="InterPro" id="IPR050590">
    <property type="entry name" value="Exosome_comp_Rrp42_subfam"/>
</dbReference>
<comment type="subunit">
    <text evidence="4">Component of the archaeal exosome complex. Forms a hexameric ring-like arrangement composed of 3 Rrp41-Rrp42 heterodimers. The hexameric ring associates with a trimer of Rrp4 and/or Csl4 subunits.</text>
</comment>
<dbReference type="PANTHER" id="PTHR11097:SF8">
    <property type="entry name" value="EXOSOME COMPLEX COMPONENT RRP42"/>
    <property type="match status" value="1"/>
</dbReference>
<dbReference type="InterPro" id="IPR020869">
    <property type="entry name" value="Rrp42_archaea"/>
</dbReference>
<reference evidence="9" key="2">
    <citation type="submission" date="2018-04" db="EMBL/GenBank/DDBJ databases">
        <title>Complete genome sequence of Sulfodiicoccus acidiphilus strain HS-1.</title>
        <authorList>
            <person name="Sakai H.D."/>
            <person name="Kurosawa N."/>
        </authorList>
    </citation>
    <scope>NUCLEOTIDE SEQUENCE [LARGE SCALE GENOMIC DNA]</scope>
    <source>
        <strain evidence="9">HS-1</strain>
    </source>
</reference>
<reference evidence="7" key="3">
    <citation type="journal article" date="2019" name="BMC Res. Notes">
        <title>Complete genome sequence of the Sulfodiicoccus acidiphilus strain HS-1T, the first crenarchaeon that lacks polB3, isolated from an acidic hot spring in Ohwaku-dani, Hakone, Japan.</title>
        <authorList>
            <person name="Sakai H.D."/>
            <person name="Kurosawa N."/>
        </authorList>
    </citation>
    <scope>NUCLEOTIDE SEQUENCE</scope>
    <source>
        <strain evidence="7">HS-1</strain>
    </source>
</reference>
<dbReference type="GO" id="GO:0004527">
    <property type="term" value="F:exonuclease activity"/>
    <property type="evidence" value="ECO:0007669"/>
    <property type="project" value="UniProtKB-KW"/>
</dbReference>
<dbReference type="SUPFAM" id="SSF54211">
    <property type="entry name" value="Ribosomal protein S5 domain 2-like"/>
    <property type="match status" value="1"/>
</dbReference>
<evidence type="ECO:0000259" key="5">
    <source>
        <dbReference type="Pfam" id="PF01138"/>
    </source>
</evidence>
<evidence type="ECO:0000313" key="9">
    <source>
        <dbReference type="Proteomes" id="UP000276741"/>
    </source>
</evidence>
<dbReference type="InterPro" id="IPR020568">
    <property type="entry name" value="Ribosomal_Su5_D2-typ_SF"/>
</dbReference>
<protein>
    <recommendedName>
        <fullName evidence="4">Exosome complex component Rrp42</fullName>
    </recommendedName>
</protein>
<dbReference type="Proteomes" id="UP000276741">
    <property type="component" value="Chromosome"/>
</dbReference>
<keyword evidence="7" id="KW-0269">Exonuclease</keyword>
<dbReference type="Pfam" id="PF03725">
    <property type="entry name" value="RNase_PH_C"/>
    <property type="match status" value="1"/>
</dbReference>
<evidence type="ECO:0000313" key="7">
    <source>
        <dbReference type="EMBL" id="BBD71881.1"/>
    </source>
</evidence>
<dbReference type="GO" id="GO:0016075">
    <property type="term" value="P:rRNA catabolic process"/>
    <property type="evidence" value="ECO:0007669"/>
    <property type="project" value="TreeGrafter"/>
</dbReference>
<dbReference type="GO" id="GO:0035925">
    <property type="term" value="F:mRNA 3'-UTR AU-rich region binding"/>
    <property type="evidence" value="ECO:0007669"/>
    <property type="project" value="TreeGrafter"/>
</dbReference>
<feature type="domain" description="Exoribonuclease phosphorolytic" evidence="6">
    <location>
        <begin position="196"/>
        <end position="258"/>
    </location>
</feature>
<keyword evidence="3 4" id="KW-0271">Exosome</keyword>
<dbReference type="RefSeq" id="WP_126449189.1">
    <property type="nucleotide sequence ID" value="NZ_AP018553.1"/>
</dbReference>
<proteinExistence type="inferred from homology"/>
<dbReference type="FunFam" id="3.30.230.70:FF:000017">
    <property type="entry name" value="Exosome complex component Rrp42"/>
    <property type="match status" value="1"/>
</dbReference>
<organism evidence="7 9">
    <name type="scientific">Sulfodiicoccus acidiphilus</name>
    <dbReference type="NCBI Taxonomy" id="1670455"/>
    <lineage>
        <taxon>Archaea</taxon>
        <taxon>Thermoproteota</taxon>
        <taxon>Thermoprotei</taxon>
        <taxon>Sulfolobales</taxon>
        <taxon>Sulfolobaceae</taxon>
        <taxon>Sulfodiicoccus</taxon>
    </lineage>
</organism>
<dbReference type="CDD" id="cd11365">
    <property type="entry name" value="RNase_PH_archRRP42"/>
    <property type="match status" value="1"/>
</dbReference>
<dbReference type="EMBL" id="BMQS01000005">
    <property type="protein sequence ID" value="GGT91175.1"/>
    <property type="molecule type" value="Genomic_DNA"/>
</dbReference>
<dbReference type="Gene3D" id="3.30.230.70">
    <property type="entry name" value="GHMP Kinase, N-terminal domain"/>
    <property type="match status" value="1"/>
</dbReference>
<feature type="domain" description="Exoribonuclease phosphorolytic" evidence="5">
    <location>
        <begin position="37"/>
        <end position="171"/>
    </location>
</feature>
<dbReference type="InterPro" id="IPR027408">
    <property type="entry name" value="PNPase/RNase_PH_dom_sf"/>
</dbReference>
<comment type="subcellular location">
    <subcellularLocation>
        <location evidence="1 4">Cytoplasm</location>
    </subcellularLocation>
</comment>
<evidence type="ECO:0000256" key="3">
    <source>
        <dbReference type="ARBA" id="ARBA00022835"/>
    </source>
</evidence>
<accession>A0A348B129</accession>
<keyword evidence="2 4" id="KW-0963">Cytoplasm</keyword>
<gene>
    <name evidence="4" type="primary">rrp42</name>
    <name evidence="8" type="ORF">GCM10007116_06110</name>
    <name evidence="7" type="ORF">HS1genome_0270</name>
</gene>
<evidence type="ECO:0000256" key="4">
    <source>
        <dbReference type="HAMAP-Rule" id="MF_00622"/>
    </source>
</evidence>
<dbReference type="PANTHER" id="PTHR11097">
    <property type="entry name" value="EXOSOME COMPLEX EXONUCLEASE RIBOSOMAL RNA PROCESSING PROTEIN"/>
    <property type="match status" value="1"/>
</dbReference>
<keyword evidence="7" id="KW-0540">Nuclease</keyword>
<dbReference type="NCBIfam" id="NF003282">
    <property type="entry name" value="PRK04282.1-1"/>
    <property type="match status" value="1"/>
</dbReference>
<comment type="similarity">
    <text evidence="4">Belongs to the RNase PH family. Rrp42 subfamily.</text>
</comment>
<dbReference type="EMBL" id="AP018553">
    <property type="protein sequence ID" value="BBD71881.1"/>
    <property type="molecule type" value="Genomic_DNA"/>
</dbReference>
<dbReference type="Pfam" id="PF01138">
    <property type="entry name" value="RNase_PH"/>
    <property type="match status" value="1"/>
</dbReference>
<reference evidence="8" key="4">
    <citation type="submission" date="2020-09" db="EMBL/GenBank/DDBJ databases">
        <authorList>
            <person name="Sun Q."/>
            <person name="Ohkuma M."/>
        </authorList>
    </citation>
    <scope>NUCLEOTIDE SEQUENCE</scope>
    <source>
        <strain evidence="8">JCM 31740</strain>
    </source>
</reference>